<evidence type="ECO:0000313" key="2">
    <source>
        <dbReference type="Proteomes" id="UP000326939"/>
    </source>
</evidence>
<dbReference type="AlphaFoldDB" id="A0A5N5P2F2"/>
<proteinExistence type="predicted"/>
<organism evidence="1 2">
    <name type="scientific">Salix brachista</name>
    <dbReference type="NCBI Taxonomy" id="2182728"/>
    <lineage>
        <taxon>Eukaryota</taxon>
        <taxon>Viridiplantae</taxon>
        <taxon>Streptophyta</taxon>
        <taxon>Embryophyta</taxon>
        <taxon>Tracheophyta</taxon>
        <taxon>Spermatophyta</taxon>
        <taxon>Magnoliopsida</taxon>
        <taxon>eudicotyledons</taxon>
        <taxon>Gunneridae</taxon>
        <taxon>Pentapetalae</taxon>
        <taxon>rosids</taxon>
        <taxon>fabids</taxon>
        <taxon>Malpighiales</taxon>
        <taxon>Salicaceae</taxon>
        <taxon>Saliceae</taxon>
        <taxon>Salix</taxon>
    </lineage>
</organism>
<accession>A0A5N5P2F2</accession>
<protein>
    <submittedName>
        <fullName evidence="1">Uncharacterized protein</fullName>
    </submittedName>
</protein>
<keyword evidence="2" id="KW-1185">Reference proteome</keyword>
<comment type="caution">
    <text evidence="1">The sequence shown here is derived from an EMBL/GenBank/DDBJ whole genome shotgun (WGS) entry which is preliminary data.</text>
</comment>
<dbReference type="EMBL" id="VDCV01000001">
    <property type="protein sequence ID" value="KAB5573895.1"/>
    <property type="molecule type" value="Genomic_DNA"/>
</dbReference>
<name>A0A5N5P2F2_9ROSI</name>
<reference evidence="2" key="1">
    <citation type="journal article" date="2019" name="Gigascience">
        <title>De novo genome assembly of the endangered Acer yangbiense, a plant species with extremely small populations endemic to Yunnan Province, China.</title>
        <authorList>
            <person name="Yang J."/>
            <person name="Wariss H.M."/>
            <person name="Tao L."/>
            <person name="Zhang R."/>
            <person name="Yun Q."/>
            <person name="Hollingsworth P."/>
            <person name="Dao Z."/>
            <person name="Luo G."/>
            <person name="Guo H."/>
            <person name="Ma Y."/>
            <person name="Sun W."/>
        </authorList>
    </citation>
    <scope>NUCLEOTIDE SEQUENCE [LARGE SCALE GENOMIC DNA]</scope>
    <source>
        <strain evidence="2">cv. br00</strain>
    </source>
</reference>
<dbReference type="Proteomes" id="UP000326939">
    <property type="component" value="Chromosome 1"/>
</dbReference>
<gene>
    <name evidence="1" type="ORF">DKX38_001089</name>
</gene>
<sequence length="120" mass="13927">MLVSASAVYFLNLRGDVLMNRLYRDDVDLLLRYSIRREHSQFCVFKRNQTSKALPQCFESYKSTFSPPRNIQIDANFFAFIKWKYGGCLSDAYNANERTRSNVNVSCAFKFVIEVVNSLS</sequence>
<evidence type="ECO:0000313" key="1">
    <source>
        <dbReference type="EMBL" id="KAB5573895.1"/>
    </source>
</evidence>